<dbReference type="AlphaFoldDB" id="A0AAV6M2U9"/>
<keyword evidence="1" id="KW-0472">Membrane</keyword>
<evidence type="ECO:0000313" key="3">
    <source>
        <dbReference type="Proteomes" id="UP000685013"/>
    </source>
</evidence>
<keyword evidence="3" id="KW-1185">Reference proteome</keyword>
<comment type="caution">
    <text evidence="2">The sequence shown here is derived from an EMBL/GenBank/DDBJ whole genome shotgun (WGS) entry which is preliminary data.</text>
</comment>
<feature type="transmembrane region" description="Helical" evidence="1">
    <location>
        <begin position="43"/>
        <end position="65"/>
    </location>
</feature>
<name>A0AAV6M2U9_9ROSI</name>
<keyword evidence="1" id="KW-1133">Transmembrane helix</keyword>
<feature type="non-terminal residue" evidence="2">
    <location>
        <position position="1"/>
    </location>
</feature>
<sequence length="87" mass="9827">MQFLARLEKNLRGIFFNRCSSGFSEGVLADIEGAQDLAARSSVLLQCWYFVSFYVLFALMFAAGWNRMWTLCERSAPCVSSVSTRVV</sequence>
<keyword evidence="1" id="KW-0812">Transmembrane</keyword>
<accession>A0AAV6M2U9</accession>
<protein>
    <submittedName>
        <fullName evidence="2">Uncharacterized protein</fullName>
    </submittedName>
</protein>
<proteinExistence type="predicted"/>
<organism evidence="2 3">
    <name type="scientific">Cucurbita argyrosperma subsp. sororia</name>
    <dbReference type="NCBI Taxonomy" id="37648"/>
    <lineage>
        <taxon>Eukaryota</taxon>
        <taxon>Viridiplantae</taxon>
        <taxon>Streptophyta</taxon>
        <taxon>Embryophyta</taxon>
        <taxon>Tracheophyta</taxon>
        <taxon>Spermatophyta</taxon>
        <taxon>Magnoliopsida</taxon>
        <taxon>eudicotyledons</taxon>
        <taxon>Gunneridae</taxon>
        <taxon>Pentapetalae</taxon>
        <taxon>rosids</taxon>
        <taxon>fabids</taxon>
        <taxon>Cucurbitales</taxon>
        <taxon>Cucurbitaceae</taxon>
        <taxon>Cucurbiteae</taxon>
        <taxon>Cucurbita</taxon>
    </lineage>
</organism>
<dbReference type="EMBL" id="JAGKQH010000018">
    <property type="protein sequence ID" value="KAG6573834.1"/>
    <property type="molecule type" value="Genomic_DNA"/>
</dbReference>
<gene>
    <name evidence="2" type="ORF">SDJN03_27721</name>
</gene>
<dbReference type="Proteomes" id="UP000685013">
    <property type="component" value="Chromosome 18"/>
</dbReference>
<reference evidence="2 3" key="1">
    <citation type="journal article" date="2021" name="Hortic Res">
        <title>The domestication of Cucurbita argyrosperma as revealed by the genome of its wild relative.</title>
        <authorList>
            <person name="Barrera-Redondo J."/>
            <person name="Sanchez-de la Vega G."/>
            <person name="Aguirre-Liguori J.A."/>
            <person name="Castellanos-Morales G."/>
            <person name="Gutierrez-Guerrero Y.T."/>
            <person name="Aguirre-Dugua X."/>
            <person name="Aguirre-Planter E."/>
            <person name="Tenaillon M.I."/>
            <person name="Lira-Saade R."/>
            <person name="Eguiarte L.E."/>
        </authorList>
    </citation>
    <scope>NUCLEOTIDE SEQUENCE [LARGE SCALE GENOMIC DNA]</scope>
    <source>
        <strain evidence="2">JBR-2021</strain>
    </source>
</reference>
<evidence type="ECO:0000256" key="1">
    <source>
        <dbReference type="SAM" id="Phobius"/>
    </source>
</evidence>
<evidence type="ECO:0000313" key="2">
    <source>
        <dbReference type="EMBL" id="KAG6573834.1"/>
    </source>
</evidence>